<feature type="repeat" description="WD" evidence="3">
    <location>
        <begin position="478"/>
        <end position="520"/>
    </location>
</feature>
<dbReference type="PROSITE" id="PS50294">
    <property type="entry name" value="WD_REPEATS_REGION"/>
    <property type="match status" value="3"/>
</dbReference>
<dbReference type="PROSITE" id="PS50082">
    <property type="entry name" value="WD_REPEATS_2"/>
    <property type="match status" value="4"/>
</dbReference>
<evidence type="ECO:0000313" key="5">
    <source>
        <dbReference type="EMBL" id="KAK1425448.1"/>
    </source>
</evidence>
<comment type="caution">
    <text evidence="5">The sequence shown here is derived from an EMBL/GenBank/DDBJ whole genome shotgun (WGS) entry which is preliminary data.</text>
</comment>
<dbReference type="PANTHER" id="PTHR22838">
    <property type="entry name" value="WD REPEAT PROTEIN 26-RELATED"/>
    <property type="match status" value="1"/>
</dbReference>
<dbReference type="PROSITE" id="PS50897">
    <property type="entry name" value="CTLH"/>
    <property type="match status" value="1"/>
</dbReference>
<dbReference type="PRINTS" id="PR00320">
    <property type="entry name" value="GPROTEINBRPT"/>
</dbReference>
<evidence type="ECO:0000256" key="2">
    <source>
        <dbReference type="ARBA" id="ARBA00022737"/>
    </source>
</evidence>
<keyword evidence="1 3" id="KW-0853">WD repeat</keyword>
<accession>A0AAD8NXJ9</accession>
<evidence type="ECO:0000256" key="1">
    <source>
        <dbReference type="ARBA" id="ARBA00022574"/>
    </source>
</evidence>
<feature type="repeat" description="WD" evidence="3">
    <location>
        <begin position="320"/>
        <end position="343"/>
    </location>
</feature>
<dbReference type="InterPro" id="IPR001680">
    <property type="entry name" value="WD40_rpt"/>
</dbReference>
<evidence type="ECO:0000256" key="3">
    <source>
        <dbReference type="PROSITE-ProRule" id="PRU00221"/>
    </source>
</evidence>
<dbReference type="InterPro" id="IPR036322">
    <property type="entry name" value="WD40_repeat_dom_sf"/>
</dbReference>
<dbReference type="Gene3D" id="2.130.10.10">
    <property type="entry name" value="YVTN repeat-like/Quinoprotein amine dehydrogenase"/>
    <property type="match status" value="2"/>
</dbReference>
<dbReference type="PROSITE" id="PS50896">
    <property type="entry name" value="LISH"/>
    <property type="match status" value="1"/>
</dbReference>
<dbReference type="InterPro" id="IPR006595">
    <property type="entry name" value="CTLH_C"/>
</dbReference>
<dbReference type="InterPro" id="IPR015943">
    <property type="entry name" value="WD40/YVTN_repeat-like_dom_sf"/>
</dbReference>
<dbReference type="Pfam" id="PF00400">
    <property type="entry name" value="WD40"/>
    <property type="match status" value="5"/>
</dbReference>
<dbReference type="InterPro" id="IPR020472">
    <property type="entry name" value="WD40_PAC1"/>
</dbReference>
<dbReference type="AlphaFoldDB" id="A0AAD8NXJ9"/>
<reference evidence="5" key="1">
    <citation type="journal article" date="2023" name="bioRxiv">
        <title>Improved chromosome-level genome assembly for marigold (Tagetes erecta).</title>
        <authorList>
            <person name="Jiang F."/>
            <person name="Yuan L."/>
            <person name="Wang S."/>
            <person name="Wang H."/>
            <person name="Xu D."/>
            <person name="Wang A."/>
            <person name="Fan W."/>
        </authorList>
    </citation>
    <scope>NUCLEOTIDE SEQUENCE</scope>
    <source>
        <strain evidence="5">WSJ</strain>
        <tissue evidence="5">Leaf</tissue>
    </source>
</reference>
<evidence type="ECO:0000259" key="4">
    <source>
        <dbReference type="PROSITE" id="PS50897"/>
    </source>
</evidence>
<dbReference type="SUPFAM" id="SSF50978">
    <property type="entry name" value="WD40 repeat-like"/>
    <property type="match status" value="1"/>
</dbReference>
<dbReference type="PROSITE" id="PS00678">
    <property type="entry name" value="WD_REPEATS_1"/>
    <property type="match status" value="2"/>
</dbReference>
<dbReference type="InterPro" id="IPR006594">
    <property type="entry name" value="LisH"/>
</dbReference>
<dbReference type="Pfam" id="PF23627">
    <property type="entry name" value="LisH_WDR26"/>
    <property type="match status" value="1"/>
</dbReference>
<keyword evidence="6" id="KW-1185">Reference proteome</keyword>
<dbReference type="InterPro" id="IPR019775">
    <property type="entry name" value="WD40_repeat_CS"/>
</dbReference>
<name>A0AAD8NXJ9_TARER</name>
<dbReference type="PANTHER" id="PTHR22838:SF27">
    <property type="entry name" value="TRANSCRIPTION FACTOR WD40-LIKE FAMILY"/>
    <property type="match status" value="1"/>
</dbReference>
<keyword evidence="2" id="KW-0677">Repeat</keyword>
<protein>
    <recommendedName>
        <fullName evidence="4">CTLH domain-containing protein</fullName>
    </recommendedName>
</protein>
<dbReference type="EMBL" id="JAUHHV010000005">
    <property type="protein sequence ID" value="KAK1425448.1"/>
    <property type="molecule type" value="Genomic_DNA"/>
</dbReference>
<proteinExistence type="predicted"/>
<feature type="repeat" description="WD" evidence="3">
    <location>
        <begin position="267"/>
        <end position="308"/>
    </location>
</feature>
<dbReference type="CDD" id="cd00200">
    <property type="entry name" value="WD40"/>
    <property type="match status" value="1"/>
</dbReference>
<dbReference type="InterPro" id="IPR051350">
    <property type="entry name" value="WD_repeat-ST_regulator"/>
</dbReference>
<evidence type="ECO:0000313" key="6">
    <source>
        <dbReference type="Proteomes" id="UP001229421"/>
    </source>
</evidence>
<dbReference type="Proteomes" id="UP001229421">
    <property type="component" value="Unassembled WGS sequence"/>
</dbReference>
<gene>
    <name evidence="5" type="ORF">QVD17_20800</name>
</gene>
<feature type="repeat" description="WD" evidence="3">
    <location>
        <begin position="222"/>
        <end position="256"/>
    </location>
</feature>
<dbReference type="SMART" id="SM00320">
    <property type="entry name" value="WD40"/>
    <property type="match status" value="7"/>
</dbReference>
<organism evidence="5 6">
    <name type="scientific">Tagetes erecta</name>
    <name type="common">African marigold</name>
    <dbReference type="NCBI Taxonomy" id="13708"/>
    <lineage>
        <taxon>Eukaryota</taxon>
        <taxon>Viridiplantae</taxon>
        <taxon>Streptophyta</taxon>
        <taxon>Embryophyta</taxon>
        <taxon>Tracheophyta</taxon>
        <taxon>Spermatophyta</taxon>
        <taxon>Magnoliopsida</taxon>
        <taxon>eudicotyledons</taxon>
        <taxon>Gunneridae</taxon>
        <taxon>Pentapetalae</taxon>
        <taxon>asterids</taxon>
        <taxon>campanulids</taxon>
        <taxon>Asterales</taxon>
        <taxon>Asteraceae</taxon>
        <taxon>Asteroideae</taxon>
        <taxon>Heliantheae alliance</taxon>
        <taxon>Tageteae</taxon>
        <taxon>Tagetes</taxon>
    </lineage>
</organism>
<feature type="domain" description="CTLH" evidence="4">
    <location>
        <begin position="56"/>
        <end position="106"/>
    </location>
</feature>
<sequence>MPEALSGELIGSKGVKKVEFVQLITEALYSLGYNKTAAILEQESGVPFQSSKVTLFIQQVLDGCWDESLASLHKIGIVDEAVIKLACFIILQQKFFELLDGEKVMDALTTLRTEITPLSVNTIRVRELSSLILSPSNRVNNGISGQDLVKSKPRSELLADLQKLFPPTLMIPETRLLQLVEQALDLQHVKCLFHNPLIGGTSLFTDHYCGKDHIPSKTVQILQDHCDEVWYLKFSKNGKYLASSSSDHSAIIWEVDLDGRFSLKHRLTGHQKPVASVSWSPCDDQILTCGIEEVIMRWDVSSGECLQVYVKGHSGSVSCSWSPNGKHIFAGLTDKSIIVWDLDGKEIDYLRGQRTHKILDLQITNDGKLVTAFEENIILVLDRESGAVNWIKEDQAIVSFTLSEDNKLLLVSLANEELHLWNIQGQIGLISKYRGHKRSRFIVRACFGGFQQAFIASGSEDSQVYIWHKGSEELIETLGGHSGAVNCVSWNPVDPHMLASASDDRTIRIWGLKDMQPKSNSCTRHCYGETSSDCNTHN</sequence>